<dbReference type="GO" id="GO:0009030">
    <property type="term" value="F:thiamine-phosphate kinase activity"/>
    <property type="evidence" value="ECO:0007669"/>
    <property type="project" value="UniProtKB-UniRule"/>
</dbReference>
<dbReference type="EMBL" id="LT906453">
    <property type="protein sequence ID" value="SNV20561.1"/>
    <property type="molecule type" value="Genomic_DNA"/>
</dbReference>
<dbReference type="InterPro" id="IPR036921">
    <property type="entry name" value="PurM-like_N_sf"/>
</dbReference>
<dbReference type="UniPathway" id="UPA00060">
    <property type="reaction ID" value="UER00142"/>
</dbReference>
<dbReference type="RefSeq" id="WP_084440976.1">
    <property type="nucleotide sequence ID" value="NZ_LT906453.1"/>
</dbReference>
<comment type="pathway">
    <text evidence="1">Cofactor biosynthesis; thiamine diphosphate biosynthesis; thiamine diphosphate from thiamine phosphate: step 1/1.</text>
</comment>
<dbReference type="AlphaFoldDB" id="A0A239VE78"/>
<feature type="binding site" evidence="1">
    <location>
        <position position="89"/>
    </location>
    <ligand>
        <name>Mg(2+)</name>
        <dbReference type="ChEBI" id="CHEBI:18420"/>
        <label>3</label>
    </ligand>
</feature>
<keyword evidence="1" id="KW-0479">Metal-binding</keyword>
<reference evidence="3 4" key="1">
    <citation type="submission" date="2017-06" db="EMBL/GenBank/DDBJ databases">
        <authorList>
            <consortium name="Pathogen Informatics"/>
        </authorList>
    </citation>
    <scope>NUCLEOTIDE SEQUENCE [LARGE SCALE GENOMIC DNA]</scope>
    <source>
        <strain evidence="3 4">NCTC13039</strain>
    </source>
</reference>
<name>A0A239VE78_9MICO</name>
<feature type="binding site" evidence="1">
    <location>
        <position position="164"/>
    </location>
    <ligand>
        <name>ATP</name>
        <dbReference type="ChEBI" id="CHEBI:30616"/>
    </ligand>
</feature>
<feature type="binding site" evidence="1">
    <location>
        <position position="137"/>
    </location>
    <ligand>
        <name>Mg(2+)</name>
        <dbReference type="ChEBI" id="CHEBI:18420"/>
        <label>1</label>
    </ligand>
</feature>
<evidence type="ECO:0000313" key="3">
    <source>
        <dbReference type="EMBL" id="SNV20561.1"/>
    </source>
</evidence>
<comment type="caution">
    <text evidence="1">Lacks conserved residue(s) required for the propagation of feature annotation.</text>
</comment>
<dbReference type="GO" id="GO:0009229">
    <property type="term" value="P:thiamine diphosphate biosynthetic process"/>
    <property type="evidence" value="ECO:0007669"/>
    <property type="project" value="UniProtKB-UniRule"/>
</dbReference>
<keyword evidence="1 3" id="KW-0808">Transferase</keyword>
<dbReference type="HAMAP" id="MF_02128">
    <property type="entry name" value="TMP_kinase"/>
    <property type="match status" value="1"/>
</dbReference>
<feature type="binding site" evidence="1">
    <location>
        <begin position="136"/>
        <end position="137"/>
    </location>
    <ligand>
        <name>ATP</name>
        <dbReference type="ChEBI" id="CHEBI:30616"/>
    </ligand>
</feature>
<sequence>MADSSLFSQPLSSVSEAELLGLVFPVYEAGGVDRSFVSLGVGDDTAWVRTSDGGALVTTDTMVRGCDWLDEWSSPYEVGAKCAAQNLADIAAMGGVTRALLVTLVADPATTVGWAVESARGLADAAAAAGAVVVGGDLSSAPAGVVTLSVTAFGDAQGRSPVLRSGARAGDVVAVAGSLGCSGAGLDVLGRQGRGGVVSERTSECVQMHVCPKPPLEQGPVAARVGATSMIDVSDGLVIDAGRVASASGVEVALSGELLEPFVERLVPVVGQQRAVECVLGGGEEHSLLATFSDGAVVPPGWRVVGEVLPISPLARGRVTVDGQCSDVVTWDHFAR</sequence>
<dbReference type="Proteomes" id="UP000242637">
    <property type="component" value="Chromosome 1"/>
</dbReference>
<feature type="binding site" evidence="1">
    <location>
        <position position="58"/>
    </location>
    <ligand>
        <name>Mg(2+)</name>
        <dbReference type="ChEBI" id="CHEBI:18420"/>
        <label>4</label>
    </ligand>
</feature>
<keyword evidence="1" id="KW-0784">Thiamine biosynthesis</keyword>
<accession>A0A239VE78</accession>
<dbReference type="KEGG" id="dco:SAMEA4475696_1046"/>
<dbReference type="SUPFAM" id="SSF56042">
    <property type="entry name" value="PurM C-terminal domain-like"/>
    <property type="match status" value="1"/>
</dbReference>
<comment type="similarity">
    <text evidence="1">Belongs to the thiamine-monophosphate kinase family.</text>
</comment>
<evidence type="ECO:0000256" key="1">
    <source>
        <dbReference type="HAMAP-Rule" id="MF_02128"/>
    </source>
</evidence>
<feature type="binding site" evidence="1">
    <location>
        <position position="232"/>
    </location>
    <ligand>
        <name>Mg(2+)</name>
        <dbReference type="ChEBI" id="CHEBI:18420"/>
        <label>3</label>
    </ligand>
</feature>
<comment type="miscellaneous">
    <text evidence="1">Reaction mechanism of ThiL seems to utilize a direct, inline transfer of the gamma-phosphate of ATP to TMP rather than a phosphorylated enzyme intermediate.</text>
</comment>
<feature type="binding site" evidence="1">
    <location>
        <position position="44"/>
    </location>
    <ligand>
        <name>Mg(2+)</name>
        <dbReference type="ChEBI" id="CHEBI:18420"/>
        <label>3</label>
    </ligand>
</feature>
<feature type="binding site" evidence="1">
    <location>
        <position position="67"/>
    </location>
    <ligand>
        <name>substrate</name>
    </ligand>
</feature>
<dbReference type="PANTHER" id="PTHR30270">
    <property type="entry name" value="THIAMINE-MONOPHOSPHATE KINASE"/>
    <property type="match status" value="1"/>
</dbReference>
<keyword evidence="1" id="KW-0460">Magnesium</keyword>
<comment type="catalytic activity">
    <reaction evidence="1">
        <text>thiamine phosphate + ATP = thiamine diphosphate + ADP</text>
        <dbReference type="Rhea" id="RHEA:15913"/>
        <dbReference type="ChEBI" id="CHEBI:30616"/>
        <dbReference type="ChEBI" id="CHEBI:37575"/>
        <dbReference type="ChEBI" id="CHEBI:58937"/>
        <dbReference type="ChEBI" id="CHEBI:456216"/>
        <dbReference type="EC" id="2.7.4.16"/>
    </reaction>
</comment>
<dbReference type="InterPro" id="IPR016188">
    <property type="entry name" value="PurM-like_N"/>
</dbReference>
<proteinExistence type="inferred from homology"/>
<dbReference type="SUPFAM" id="SSF55326">
    <property type="entry name" value="PurM N-terminal domain-like"/>
    <property type="match status" value="1"/>
</dbReference>
<organism evidence="3 4">
    <name type="scientific">Dermatophilus congolensis</name>
    <dbReference type="NCBI Taxonomy" id="1863"/>
    <lineage>
        <taxon>Bacteria</taxon>
        <taxon>Bacillati</taxon>
        <taxon>Actinomycetota</taxon>
        <taxon>Actinomycetes</taxon>
        <taxon>Micrococcales</taxon>
        <taxon>Dermatophilaceae</taxon>
        <taxon>Dermatophilus</taxon>
    </lineage>
</organism>
<dbReference type="Gene3D" id="3.30.1330.10">
    <property type="entry name" value="PurM-like, N-terminal domain"/>
    <property type="match status" value="1"/>
</dbReference>
<feature type="binding site" evidence="1">
    <location>
        <position position="60"/>
    </location>
    <ligand>
        <name>Mg(2+)</name>
        <dbReference type="ChEBI" id="CHEBI:18420"/>
        <label>1</label>
    </ligand>
</feature>
<evidence type="ECO:0000313" key="4">
    <source>
        <dbReference type="Proteomes" id="UP000242637"/>
    </source>
</evidence>
<dbReference type="Gene3D" id="3.90.650.10">
    <property type="entry name" value="PurM-like C-terminal domain"/>
    <property type="match status" value="1"/>
</dbReference>
<dbReference type="CDD" id="cd02194">
    <property type="entry name" value="ThiL"/>
    <property type="match status" value="1"/>
</dbReference>
<dbReference type="Pfam" id="PF00586">
    <property type="entry name" value="AIRS"/>
    <property type="match status" value="1"/>
</dbReference>
<keyword evidence="1 3" id="KW-0418">Kinase</keyword>
<feature type="binding site" evidence="1">
    <location>
        <position position="89"/>
    </location>
    <ligand>
        <name>Mg(2+)</name>
        <dbReference type="ChEBI" id="CHEBI:18420"/>
        <label>2</label>
    </ligand>
</feature>
<protein>
    <recommendedName>
        <fullName evidence="1">Thiamine-monophosphate kinase</fullName>
        <shortName evidence="1">TMP kinase</shortName>
        <shortName evidence="1">Thiamine-phosphate kinase</shortName>
        <ecNumber evidence="1">2.7.4.16</ecNumber>
    </recommendedName>
</protein>
<dbReference type="STRING" id="1121387.GCA_000429885_01042"/>
<feature type="binding site" evidence="1">
    <location>
        <position position="60"/>
    </location>
    <ligand>
        <name>Mg(2+)</name>
        <dbReference type="ChEBI" id="CHEBI:18420"/>
        <label>2</label>
    </ligand>
</feature>
<dbReference type="GeneID" id="63459283"/>
<feature type="binding site" evidence="1">
    <location>
        <position position="331"/>
    </location>
    <ligand>
        <name>substrate</name>
    </ligand>
</feature>
<evidence type="ECO:0000259" key="2">
    <source>
        <dbReference type="Pfam" id="PF00586"/>
    </source>
</evidence>
<dbReference type="GO" id="GO:0009228">
    <property type="term" value="P:thiamine biosynthetic process"/>
    <property type="evidence" value="ECO:0007669"/>
    <property type="project" value="UniProtKB-KW"/>
</dbReference>
<dbReference type="GO" id="GO:0000287">
    <property type="term" value="F:magnesium ion binding"/>
    <property type="evidence" value="ECO:0007669"/>
    <property type="project" value="UniProtKB-UniRule"/>
</dbReference>
<feature type="binding site" evidence="1">
    <location>
        <position position="234"/>
    </location>
    <ligand>
        <name>ATP</name>
        <dbReference type="ChEBI" id="CHEBI:30616"/>
    </ligand>
</feature>
<keyword evidence="1" id="KW-0547">Nucleotide-binding</keyword>
<feature type="binding site" evidence="1">
    <location>
        <position position="89"/>
    </location>
    <ligand>
        <name>Mg(2+)</name>
        <dbReference type="ChEBI" id="CHEBI:18420"/>
        <label>4</label>
    </ligand>
</feature>
<keyword evidence="1" id="KW-0067">ATP-binding</keyword>
<gene>
    <name evidence="1 3" type="primary">thiL</name>
    <name evidence="3" type="ORF">SAMEA4475696_01046</name>
</gene>
<feature type="binding site" evidence="1">
    <location>
        <position position="235"/>
    </location>
    <ligand>
        <name>Mg(2+)</name>
        <dbReference type="ChEBI" id="CHEBI:18420"/>
        <label>5</label>
    </ligand>
</feature>
<dbReference type="InterPro" id="IPR036676">
    <property type="entry name" value="PurM-like_C_sf"/>
</dbReference>
<dbReference type="PANTHER" id="PTHR30270:SF0">
    <property type="entry name" value="THIAMINE-MONOPHOSPHATE KINASE"/>
    <property type="match status" value="1"/>
</dbReference>
<dbReference type="NCBIfam" id="TIGR01379">
    <property type="entry name" value="thiL"/>
    <property type="match status" value="1"/>
</dbReference>
<keyword evidence="4" id="KW-1185">Reference proteome</keyword>
<feature type="domain" description="PurM-like N-terminal" evidence="2">
    <location>
        <begin position="42"/>
        <end position="154"/>
    </location>
</feature>
<dbReference type="GO" id="GO:0005524">
    <property type="term" value="F:ATP binding"/>
    <property type="evidence" value="ECO:0007669"/>
    <property type="project" value="UniProtKB-UniRule"/>
</dbReference>
<feature type="binding site" evidence="1">
    <location>
        <position position="59"/>
    </location>
    <ligand>
        <name>Mg(2+)</name>
        <dbReference type="ChEBI" id="CHEBI:18420"/>
        <label>1</label>
    </ligand>
</feature>
<feature type="binding site" evidence="1">
    <location>
        <position position="284"/>
    </location>
    <ligand>
        <name>substrate</name>
    </ligand>
</feature>
<comment type="function">
    <text evidence="1">Catalyzes the ATP-dependent phosphorylation of thiamine-monophosphate (TMP) to form thiamine-pyrophosphate (TPP), the active form of vitamin B1.</text>
</comment>
<dbReference type="EC" id="2.7.4.16" evidence="1"/>
<feature type="binding site" evidence="1">
    <location>
        <position position="44"/>
    </location>
    <ligand>
        <name>Mg(2+)</name>
        <dbReference type="ChEBI" id="CHEBI:18420"/>
        <label>4</label>
    </ligand>
</feature>
<dbReference type="InterPro" id="IPR006283">
    <property type="entry name" value="ThiL-like"/>
</dbReference>